<evidence type="ECO:0000313" key="2">
    <source>
        <dbReference type="EMBL" id="GCE96742.1"/>
    </source>
</evidence>
<evidence type="ECO:0000313" key="3">
    <source>
        <dbReference type="Proteomes" id="UP000326169"/>
    </source>
</evidence>
<gene>
    <name evidence="2" type="ORF">NIES46_48150</name>
</gene>
<keyword evidence="3" id="KW-1185">Reference proteome</keyword>
<dbReference type="Proteomes" id="UP000326169">
    <property type="component" value="Unassembled WGS sequence"/>
</dbReference>
<proteinExistence type="predicted"/>
<sequence>MLLLHTLSSNSQGLEPAEVRELDIWKPAPRGNTGTSNPNRRKVPSGLSYNVGKKTGFYRVFVEGPARPTNPGIWREYTTSGFNAGTKRLRFITLKVPNIFSINCLLYVFAHYWTIKPISLRTNHKWYQIPDKDDYPLDGLGELTTGRTEAANQKKGEQPGDTTKSGTNV</sequence>
<feature type="region of interest" description="Disordered" evidence="1">
    <location>
        <begin position="138"/>
        <end position="169"/>
    </location>
</feature>
<feature type="region of interest" description="Disordered" evidence="1">
    <location>
        <begin position="25"/>
        <end position="45"/>
    </location>
</feature>
<name>A0A5M3TDE1_LIMPL</name>
<feature type="compositionally biased region" description="Polar residues" evidence="1">
    <location>
        <begin position="160"/>
        <end position="169"/>
    </location>
</feature>
<evidence type="ECO:0000256" key="1">
    <source>
        <dbReference type="SAM" id="MobiDB-lite"/>
    </source>
</evidence>
<reference evidence="2 3" key="1">
    <citation type="journal article" date="2019" name="J Genomics">
        <title>The Draft Genome of a Hydrogen-producing Cyanobacterium, Arthrospira platensis NIES-46.</title>
        <authorList>
            <person name="Suzuki S."/>
            <person name="Yamaguchi H."/>
            <person name="Kawachi M."/>
        </authorList>
    </citation>
    <scope>NUCLEOTIDE SEQUENCE [LARGE SCALE GENOMIC DNA]</scope>
    <source>
        <strain evidence="2 3">NIES-46</strain>
    </source>
</reference>
<accession>A0A5M3TDE1</accession>
<comment type="caution">
    <text evidence="2">The sequence shown here is derived from an EMBL/GenBank/DDBJ whole genome shotgun (WGS) entry which is preliminary data.</text>
</comment>
<dbReference type="EMBL" id="BIMW01000263">
    <property type="protein sequence ID" value="GCE96742.1"/>
    <property type="molecule type" value="Genomic_DNA"/>
</dbReference>
<protein>
    <submittedName>
        <fullName evidence="2">Uncharacterized protein</fullName>
    </submittedName>
</protein>
<organism evidence="2 3">
    <name type="scientific">Limnospira platensis NIES-46</name>
    <dbReference type="NCBI Taxonomy" id="1236695"/>
    <lineage>
        <taxon>Bacteria</taxon>
        <taxon>Bacillati</taxon>
        <taxon>Cyanobacteriota</taxon>
        <taxon>Cyanophyceae</taxon>
        <taxon>Oscillatoriophycideae</taxon>
        <taxon>Oscillatoriales</taxon>
        <taxon>Sirenicapillariaceae</taxon>
        <taxon>Limnospira</taxon>
    </lineage>
</organism>